<keyword evidence="7 10" id="KW-0460">Magnesium</keyword>
<keyword evidence="5 10" id="KW-0227">DNA damage</keyword>
<dbReference type="Gene3D" id="1.10.150.20">
    <property type="entry name" value="5' to 3' exonuclease, C-terminal subdomain"/>
    <property type="match status" value="1"/>
</dbReference>
<keyword evidence="3 10" id="KW-0548">Nucleotidyltransferase</keyword>
<dbReference type="EMBL" id="JAVDYG010000001">
    <property type="protein sequence ID" value="MDR7361738.1"/>
    <property type="molecule type" value="Genomic_DNA"/>
</dbReference>
<dbReference type="Pfam" id="PF10635">
    <property type="entry name" value="DisA-linker"/>
    <property type="match status" value="1"/>
</dbReference>
<feature type="binding site" evidence="10">
    <location>
        <position position="77"/>
    </location>
    <ligand>
        <name>ATP</name>
        <dbReference type="ChEBI" id="CHEBI:30616"/>
    </ligand>
</feature>
<evidence type="ECO:0000256" key="5">
    <source>
        <dbReference type="ARBA" id="ARBA00022763"/>
    </source>
</evidence>
<dbReference type="PROSITE" id="PS51794">
    <property type="entry name" value="DAC"/>
    <property type="match status" value="1"/>
</dbReference>
<evidence type="ECO:0000256" key="10">
    <source>
        <dbReference type="HAMAP-Rule" id="MF_01438"/>
    </source>
</evidence>
<accession>A0ABU2BVH2</accession>
<organism evidence="12 13">
    <name type="scientific">Nocardioides marmoribigeumensis</name>
    <dbReference type="NCBI Taxonomy" id="433649"/>
    <lineage>
        <taxon>Bacteria</taxon>
        <taxon>Bacillati</taxon>
        <taxon>Actinomycetota</taxon>
        <taxon>Actinomycetes</taxon>
        <taxon>Propionibacteriales</taxon>
        <taxon>Nocardioidaceae</taxon>
        <taxon>Nocardioides</taxon>
    </lineage>
</organism>
<evidence type="ECO:0000256" key="9">
    <source>
        <dbReference type="ARBA" id="ARBA00023204"/>
    </source>
</evidence>
<evidence type="ECO:0000256" key="3">
    <source>
        <dbReference type="ARBA" id="ARBA00022695"/>
    </source>
</evidence>
<dbReference type="SUPFAM" id="SSF143597">
    <property type="entry name" value="YojJ-like"/>
    <property type="match status" value="1"/>
</dbReference>
<evidence type="ECO:0000256" key="6">
    <source>
        <dbReference type="ARBA" id="ARBA00022840"/>
    </source>
</evidence>
<dbReference type="EC" id="2.7.7.85" evidence="10"/>
<dbReference type="GO" id="GO:0106408">
    <property type="term" value="F:diadenylate cyclase activity"/>
    <property type="evidence" value="ECO:0007669"/>
    <property type="project" value="UniProtKB-EC"/>
</dbReference>
<evidence type="ECO:0000256" key="7">
    <source>
        <dbReference type="ARBA" id="ARBA00022842"/>
    </source>
</evidence>
<feature type="binding site" evidence="10">
    <location>
        <position position="95"/>
    </location>
    <ligand>
        <name>ATP</name>
        <dbReference type="ChEBI" id="CHEBI:30616"/>
    </ligand>
</feature>
<comment type="function">
    <text evidence="10">Has also diadenylate cyclase activity, catalyzing the condensation of 2 ATP molecules into cyclic di-AMP (c-di-AMP). c-di-AMP likely acts as a signaling molecule that may couple DNA integrity with a cellular process.</text>
</comment>
<dbReference type="NCBIfam" id="NF010009">
    <property type="entry name" value="PRK13482.1"/>
    <property type="match status" value="1"/>
</dbReference>
<dbReference type="Proteomes" id="UP001183648">
    <property type="component" value="Unassembled WGS sequence"/>
</dbReference>
<dbReference type="Gene3D" id="1.20.1260.110">
    <property type="entry name" value="DNA integrity scanning linker region"/>
    <property type="match status" value="1"/>
</dbReference>
<protein>
    <recommendedName>
        <fullName evidence="10">DNA integrity scanning protein DisA</fullName>
    </recommendedName>
    <alternativeName>
        <fullName evidence="10">Cyclic di-AMP synthase</fullName>
        <shortName evidence="10">c-di-AMP synthase</shortName>
    </alternativeName>
    <alternativeName>
        <fullName evidence="10">Diadenylate cyclase</fullName>
        <ecNumber evidence="10">2.7.7.85</ecNumber>
    </alternativeName>
</protein>
<evidence type="ECO:0000256" key="2">
    <source>
        <dbReference type="ARBA" id="ARBA00022679"/>
    </source>
</evidence>
<feature type="binding site" evidence="10">
    <location>
        <begin position="108"/>
        <end position="112"/>
    </location>
    <ligand>
        <name>ATP</name>
        <dbReference type="ChEBI" id="CHEBI:30616"/>
    </ligand>
</feature>
<comment type="catalytic activity">
    <reaction evidence="1 10">
        <text>2 ATP = 3',3'-c-di-AMP + 2 diphosphate</text>
        <dbReference type="Rhea" id="RHEA:35655"/>
        <dbReference type="ChEBI" id="CHEBI:30616"/>
        <dbReference type="ChEBI" id="CHEBI:33019"/>
        <dbReference type="ChEBI" id="CHEBI:71500"/>
        <dbReference type="EC" id="2.7.7.85"/>
    </reaction>
</comment>
<dbReference type="HAMAP" id="MF_01438">
    <property type="entry name" value="DisA"/>
    <property type="match status" value="1"/>
</dbReference>
<sequence length="361" mass="39108">MAPADRPADTERLRATLASVAPGTSLRDGLERILRGRTGALIVLGTDRTVDSISSGGFTLDVPFSSTGLRELAKMDGAIIVDRDITRIMRAAVHLMPDQSIHSVETGTRHQTADRVAKMTGLPVVSVSQSMHIIALYVGEIRYVLEDTGSILSRANQALATLERYKMRLDEVSTTLSALEIEDLVTVRDVAAVAQRLEMVTRIASEIEDYVLELGTDGRLLSLQLDELVTGVDADRQLVVRDYLPTGKRAPTTDDALAALEALSPAELVDINAVARSLGLGTNELLDNPVSPRGYRLLARVPRLPGTVVERLVDHFGGLQKLLAASIDDLQTVEGVGELRARSVREGLSRLAESSILERYV</sequence>
<gene>
    <name evidence="10" type="primary">disA</name>
    <name evidence="12" type="ORF">J2S63_001291</name>
</gene>
<comment type="caution">
    <text evidence="12">The sequence shown here is derived from an EMBL/GenBank/DDBJ whole genome shotgun (WGS) entry which is preliminary data.</text>
</comment>
<evidence type="ECO:0000259" key="11">
    <source>
        <dbReference type="PROSITE" id="PS51794"/>
    </source>
</evidence>
<dbReference type="InterPro" id="IPR038331">
    <property type="entry name" value="DisA_sf"/>
</dbReference>
<keyword evidence="13" id="KW-1185">Reference proteome</keyword>
<dbReference type="InterPro" id="IPR010994">
    <property type="entry name" value="RuvA_2-like"/>
</dbReference>
<dbReference type="RefSeq" id="WP_310300150.1">
    <property type="nucleotide sequence ID" value="NZ_BAAAPS010000001.1"/>
</dbReference>
<proteinExistence type="inferred from homology"/>
<evidence type="ECO:0000256" key="1">
    <source>
        <dbReference type="ARBA" id="ARBA00000877"/>
    </source>
</evidence>
<dbReference type="PANTHER" id="PTHR34185:SF3">
    <property type="entry name" value="DNA INTEGRITY SCANNING PROTEIN DISA"/>
    <property type="match status" value="1"/>
</dbReference>
<keyword evidence="6 10" id="KW-0067">ATP-binding</keyword>
<evidence type="ECO:0000313" key="13">
    <source>
        <dbReference type="Proteomes" id="UP001183648"/>
    </source>
</evidence>
<dbReference type="InterPro" id="IPR003390">
    <property type="entry name" value="DNA_integrity_scan_DisA_N"/>
</dbReference>
<dbReference type="InterPro" id="IPR036888">
    <property type="entry name" value="DNA_integrity_DisA_N_sf"/>
</dbReference>
<evidence type="ECO:0000313" key="12">
    <source>
        <dbReference type="EMBL" id="MDR7361738.1"/>
    </source>
</evidence>
<dbReference type="PANTHER" id="PTHR34185">
    <property type="entry name" value="DIADENYLATE CYCLASE"/>
    <property type="match status" value="1"/>
</dbReference>
<dbReference type="InterPro" id="IPR018906">
    <property type="entry name" value="DNA_integrity_scan_DisA_link"/>
</dbReference>
<keyword evidence="8 10" id="KW-0238">DNA-binding</keyword>
<keyword evidence="4 10" id="KW-0547">Nucleotide-binding</keyword>
<comment type="similarity">
    <text evidence="10">Belongs to the DisA family.</text>
</comment>
<comment type="cofactor">
    <cofactor evidence="10">
        <name>Mg(2+)</name>
        <dbReference type="ChEBI" id="CHEBI:18420"/>
    </cofactor>
</comment>
<dbReference type="Pfam" id="PF02457">
    <property type="entry name" value="DAC"/>
    <property type="match status" value="1"/>
</dbReference>
<dbReference type="SUPFAM" id="SSF47781">
    <property type="entry name" value="RuvA domain 2-like"/>
    <property type="match status" value="1"/>
</dbReference>
<dbReference type="Gene3D" id="3.40.1700.10">
    <property type="entry name" value="DNA integrity scanning protein, DisA, N-terminal domain"/>
    <property type="match status" value="1"/>
</dbReference>
<comment type="function">
    <text evidence="10">Participates in a DNA-damage check-point. DisA forms globular foci that rapidly scan along the chromosomes searching for lesions.</text>
</comment>
<feature type="domain" description="DAC" evidence="11">
    <location>
        <begin position="10"/>
        <end position="148"/>
    </location>
</feature>
<dbReference type="InterPro" id="IPR023763">
    <property type="entry name" value="DNA_integrity_scanning_protein"/>
</dbReference>
<keyword evidence="2 10" id="KW-0808">Transferase</keyword>
<name>A0ABU2BVH2_9ACTN</name>
<evidence type="ECO:0000256" key="4">
    <source>
        <dbReference type="ARBA" id="ARBA00022741"/>
    </source>
</evidence>
<reference evidence="12 13" key="1">
    <citation type="submission" date="2023-07" db="EMBL/GenBank/DDBJ databases">
        <title>Sequencing the genomes of 1000 actinobacteria strains.</title>
        <authorList>
            <person name="Klenk H.-P."/>
        </authorList>
    </citation>
    <scope>NUCLEOTIDE SEQUENCE [LARGE SCALE GENOMIC DNA]</scope>
    <source>
        <strain evidence="12 13">DSM 19426</strain>
    </source>
</reference>
<comment type="subunit">
    <text evidence="10">Homooctamer.</text>
</comment>
<evidence type="ECO:0000256" key="8">
    <source>
        <dbReference type="ARBA" id="ARBA00023125"/>
    </source>
</evidence>
<dbReference type="InterPro" id="IPR050338">
    <property type="entry name" value="DisA"/>
</dbReference>
<keyword evidence="9 10" id="KW-0234">DNA repair</keyword>